<organism evidence="2">
    <name type="scientific">freshwater metagenome</name>
    <dbReference type="NCBI Taxonomy" id="449393"/>
    <lineage>
        <taxon>unclassified sequences</taxon>
        <taxon>metagenomes</taxon>
        <taxon>ecological metagenomes</taxon>
    </lineage>
</organism>
<sequence>MAFTGRPLPVYGSRHTTQSTAPDAVTPVFPYDERHAVGSQRFPALLGLLGAIAVVLTLLSTAPRASASGGQYIFDGGTAAEQATVRSALNASTFNWGIIPRTITVHITRSVTTEAVAGEVWLDSGLLDTGQFSWGIVQHEFAHQVDFLMLNDDQRTQLQGALGAKDWCYADSTLAHAQHGCERFASTLAWAYWQSGANVLKPTAVTDESAAMSPAAFRALLSTILGAGATPTPVASVVAHAPVVKTTKH</sequence>
<accession>A0A6J6PLL5</accession>
<evidence type="ECO:0000313" key="2">
    <source>
        <dbReference type="EMBL" id="CAB4697358.1"/>
    </source>
</evidence>
<proteinExistence type="predicted"/>
<feature type="region of interest" description="Disordered" evidence="1">
    <location>
        <begin position="1"/>
        <end position="25"/>
    </location>
</feature>
<dbReference type="AlphaFoldDB" id="A0A6J6PLL5"/>
<evidence type="ECO:0000256" key="1">
    <source>
        <dbReference type="SAM" id="MobiDB-lite"/>
    </source>
</evidence>
<protein>
    <submittedName>
        <fullName evidence="2">Unannotated protein</fullName>
    </submittedName>
</protein>
<dbReference type="EMBL" id="CAEZXP010000002">
    <property type="protein sequence ID" value="CAB4697358.1"/>
    <property type="molecule type" value="Genomic_DNA"/>
</dbReference>
<name>A0A6J6PLL5_9ZZZZ</name>
<reference evidence="2" key="1">
    <citation type="submission" date="2020-05" db="EMBL/GenBank/DDBJ databases">
        <authorList>
            <person name="Chiriac C."/>
            <person name="Salcher M."/>
            <person name="Ghai R."/>
            <person name="Kavagutti S V."/>
        </authorList>
    </citation>
    <scope>NUCLEOTIDE SEQUENCE</scope>
</reference>
<gene>
    <name evidence="2" type="ORF">UFOPK2399_01117</name>
</gene>